<dbReference type="PANTHER" id="PTHR30349">
    <property type="entry name" value="PHAGE INTEGRASE-RELATED"/>
    <property type="match status" value="1"/>
</dbReference>
<dbReference type="RefSeq" id="WP_151844216.1">
    <property type="nucleotide sequence ID" value="NZ_WBZJ01000001.1"/>
</dbReference>
<keyword evidence="4 9" id="KW-0159">Chromosome partition</keyword>
<evidence type="ECO:0000256" key="6">
    <source>
        <dbReference type="ARBA" id="ARBA00023125"/>
    </source>
</evidence>
<accession>A0ABQ6VKA6</accession>
<feature type="active site" evidence="9">
    <location>
        <position position="157"/>
    </location>
</feature>
<keyword evidence="5 9" id="KW-0229">DNA integration</keyword>
<protein>
    <recommendedName>
        <fullName evidence="9">Tyrosine recombinase XerC</fullName>
    </recommendedName>
</protein>
<evidence type="ECO:0000256" key="7">
    <source>
        <dbReference type="ARBA" id="ARBA00023172"/>
    </source>
</evidence>
<keyword evidence="2 9" id="KW-0963">Cytoplasm</keyword>
<dbReference type="PROSITE" id="PS51900">
    <property type="entry name" value="CB"/>
    <property type="match status" value="1"/>
</dbReference>
<dbReference type="Proteomes" id="UP000436181">
    <property type="component" value="Unassembled WGS sequence"/>
</dbReference>
<reference evidence="12 13" key="1">
    <citation type="submission" date="2019-10" db="EMBL/GenBank/DDBJ databases">
        <title>Corynebacterium sp novel species isolated from the respiratory tract of Marmot.</title>
        <authorList>
            <person name="Zhang G."/>
        </authorList>
    </citation>
    <scope>NUCLEOTIDE SEQUENCE [LARGE SCALE GENOMIC DNA]</scope>
    <source>
        <strain evidence="12 13">336</strain>
    </source>
</reference>
<dbReference type="PANTHER" id="PTHR30349:SF81">
    <property type="entry name" value="TYROSINE RECOMBINASE XERC"/>
    <property type="match status" value="1"/>
</dbReference>
<keyword evidence="13" id="KW-1185">Reference proteome</keyword>
<evidence type="ECO:0000256" key="5">
    <source>
        <dbReference type="ARBA" id="ARBA00022908"/>
    </source>
</evidence>
<keyword evidence="6 9" id="KW-0238">DNA-binding</keyword>
<comment type="caution">
    <text evidence="12">The sequence shown here is derived from an EMBL/GenBank/DDBJ whole genome shotgun (WGS) entry which is preliminary data.</text>
</comment>
<dbReference type="InterPro" id="IPR044068">
    <property type="entry name" value="CB"/>
</dbReference>
<feature type="active site" evidence="9">
    <location>
        <position position="276"/>
    </location>
</feature>
<evidence type="ECO:0000313" key="13">
    <source>
        <dbReference type="Proteomes" id="UP000436181"/>
    </source>
</evidence>
<dbReference type="SUPFAM" id="SSF56349">
    <property type="entry name" value="DNA breaking-rejoining enzymes"/>
    <property type="match status" value="1"/>
</dbReference>
<evidence type="ECO:0000256" key="4">
    <source>
        <dbReference type="ARBA" id="ARBA00022829"/>
    </source>
</evidence>
<comment type="subunit">
    <text evidence="9">Forms a cyclic heterotetrameric complex composed of two molecules of XerC and two molecules of XerD.</text>
</comment>
<comment type="subcellular location">
    <subcellularLocation>
        <location evidence="1 9">Cytoplasm</location>
    </subcellularLocation>
</comment>
<evidence type="ECO:0000256" key="8">
    <source>
        <dbReference type="ARBA" id="ARBA00023306"/>
    </source>
</evidence>
<feature type="domain" description="Tyr recombinase" evidence="10">
    <location>
        <begin position="114"/>
        <end position="298"/>
    </location>
</feature>
<dbReference type="InterPro" id="IPR050090">
    <property type="entry name" value="Tyrosine_recombinase_XerCD"/>
</dbReference>
<dbReference type="NCBIfam" id="NF001399">
    <property type="entry name" value="PRK00283.1"/>
    <property type="match status" value="1"/>
</dbReference>
<proteinExistence type="inferred from homology"/>
<dbReference type="PROSITE" id="PS51898">
    <property type="entry name" value="TYR_RECOMBINASE"/>
    <property type="match status" value="1"/>
</dbReference>
<evidence type="ECO:0000259" key="11">
    <source>
        <dbReference type="PROSITE" id="PS51900"/>
    </source>
</evidence>
<comment type="similarity">
    <text evidence="9">Belongs to the 'phage' integrase family. XerC subfamily.</text>
</comment>
<feature type="active site" evidence="9">
    <location>
        <position position="250"/>
    </location>
</feature>
<evidence type="ECO:0000256" key="3">
    <source>
        <dbReference type="ARBA" id="ARBA00022618"/>
    </source>
</evidence>
<dbReference type="Gene3D" id="1.10.150.130">
    <property type="match status" value="1"/>
</dbReference>
<evidence type="ECO:0000256" key="9">
    <source>
        <dbReference type="HAMAP-Rule" id="MF_01808"/>
    </source>
</evidence>
<dbReference type="HAMAP" id="MF_01808">
    <property type="entry name" value="Recomb_XerC_XerD"/>
    <property type="match status" value="1"/>
</dbReference>
<name>A0ABQ6VKA6_9CORY</name>
<dbReference type="EMBL" id="WBZJ01000001">
    <property type="protein sequence ID" value="KAB3523566.1"/>
    <property type="molecule type" value="Genomic_DNA"/>
</dbReference>
<feature type="active site" evidence="9">
    <location>
        <position position="253"/>
    </location>
</feature>
<feature type="domain" description="Core-binding (CB)" evidence="11">
    <location>
        <begin position="5"/>
        <end position="93"/>
    </location>
</feature>
<comment type="function">
    <text evidence="9">Site-specific tyrosine recombinase, which acts by catalyzing the cutting and rejoining of the recombining DNA molecules. The XerC-XerD complex is essential to convert dimers of the bacterial chromosome into monomers to permit their segregation at cell division. It also contributes to the segregational stability of plasmids.</text>
</comment>
<dbReference type="CDD" id="cd00798">
    <property type="entry name" value="INT_XerDC_C"/>
    <property type="match status" value="1"/>
</dbReference>
<dbReference type="InterPro" id="IPR011010">
    <property type="entry name" value="DNA_brk_join_enz"/>
</dbReference>
<feature type="active site" evidence="9">
    <location>
        <position position="181"/>
    </location>
</feature>
<feature type="active site" description="O-(3'-phospho-DNA)-tyrosine intermediate" evidence="9">
    <location>
        <position position="285"/>
    </location>
</feature>
<evidence type="ECO:0000313" key="12">
    <source>
        <dbReference type="EMBL" id="KAB3523566.1"/>
    </source>
</evidence>
<dbReference type="InterPro" id="IPR023009">
    <property type="entry name" value="Tyrosine_recombinase_XerC/XerD"/>
</dbReference>
<dbReference type="Gene3D" id="1.10.443.10">
    <property type="entry name" value="Intergrase catalytic core"/>
    <property type="match status" value="1"/>
</dbReference>
<evidence type="ECO:0000256" key="1">
    <source>
        <dbReference type="ARBA" id="ARBA00004496"/>
    </source>
</evidence>
<evidence type="ECO:0000259" key="10">
    <source>
        <dbReference type="PROSITE" id="PS51898"/>
    </source>
</evidence>
<dbReference type="InterPro" id="IPR002104">
    <property type="entry name" value="Integrase_catalytic"/>
</dbReference>
<keyword evidence="7 9" id="KW-0233">DNA recombination</keyword>
<dbReference type="Pfam" id="PF00589">
    <property type="entry name" value="Phage_integrase"/>
    <property type="match status" value="1"/>
</dbReference>
<dbReference type="Pfam" id="PF02899">
    <property type="entry name" value="Phage_int_SAM_1"/>
    <property type="match status" value="1"/>
</dbReference>
<gene>
    <name evidence="9" type="primary">xerC</name>
    <name evidence="12" type="ORF">F8377_05565</name>
</gene>
<sequence length="304" mass="33481">MSAAEDNQRIATRWFRHLKTERHLSAHTVDNYQRDIRRYVQWLGDRALKDVRTDEVEQFVTWLRTDAGTGRGLAKSSVARTLAAVRGLHNFCQSERYVDLDVTADVPVPSLPRPIPKALSVAQVEALLDAIPSGDSASALDLRDKALVEMLYSTGARISELMDLDVDDLDRDLNIVLVRGKGGKERIVPVGIPALHAIDAYLTRARPALNTTGSPALFLNNRGRRMGRQSGFKAVSQAAEAAGIGPVSPHSLRHSFATHLLEGGADVRVVQELLGHASVVTTQIYTKVTPDHLRQVWIESHPRA</sequence>
<dbReference type="InterPro" id="IPR004107">
    <property type="entry name" value="Integrase_SAM-like_N"/>
</dbReference>
<organism evidence="12 13">
    <name type="scientific">Corynebacterium zhongnanshanii</name>
    <dbReference type="NCBI Taxonomy" id="2768834"/>
    <lineage>
        <taxon>Bacteria</taxon>
        <taxon>Bacillati</taxon>
        <taxon>Actinomycetota</taxon>
        <taxon>Actinomycetes</taxon>
        <taxon>Mycobacteriales</taxon>
        <taxon>Corynebacteriaceae</taxon>
        <taxon>Corynebacterium</taxon>
    </lineage>
</organism>
<evidence type="ECO:0000256" key="2">
    <source>
        <dbReference type="ARBA" id="ARBA00022490"/>
    </source>
</evidence>
<keyword evidence="8 9" id="KW-0131">Cell cycle</keyword>
<dbReference type="InterPro" id="IPR010998">
    <property type="entry name" value="Integrase_recombinase_N"/>
</dbReference>
<keyword evidence="3 9" id="KW-0132">Cell division</keyword>
<dbReference type="InterPro" id="IPR013762">
    <property type="entry name" value="Integrase-like_cat_sf"/>
</dbReference>